<dbReference type="InterPro" id="IPR017665">
    <property type="entry name" value="Guanylate_kinase"/>
</dbReference>
<evidence type="ECO:0000259" key="10">
    <source>
        <dbReference type="PROSITE" id="PS50022"/>
    </source>
</evidence>
<evidence type="ECO:0000256" key="4">
    <source>
        <dbReference type="ARBA" id="ARBA00022741"/>
    </source>
</evidence>
<dbReference type="InterPro" id="IPR036850">
    <property type="entry name" value="NDK-like_dom_sf"/>
</dbReference>
<evidence type="ECO:0000313" key="13">
    <source>
        <dbReference type="Proteomes" id="UP000887567"/>
    </source>
</evidence>
<dbReference type="Gene3D" id="3.40.30.10">
    <property type="entry name" value="Glutaredoxin"/>
    <property type="match status" value="1"/>
</dbReference>
<dbReference type="FunFam" id="3.40.50.300:FF:000776">
    <property type="entry name" value="Guanylate kinase 2"/>
    <property type="match status" value="1"/>
</dbReference>
<dbReference type="InterPro" id="IPR008979">
    <property type="entry name" value="Galactose-bd-like_sf"/>
</dbReference>
<dbReference type="InterPro" id="IPR034907">
    <property type="entry name" value="NDK-like_dom"/>
</dbReference>
<dbReference type="SUPFAM" id="SSF52540">
    <property type="entry name" value="P-loop containing nucleoside triphosphate hydrolases"/>
    <property type="match status" value="1"/>
</dbReference>
<dbReference type="InterPro" id="IPR008145">
    <property type="entry name" value="GK/Ca_channel_bsu"/>
</dbReference>
<name>A0A913WRY5_EXADI</name>
<dbReference type="GO" id="GO:0005524">
    <property type="term" value="F:ATP binding"/>
    <property type="evidence" value="ECO:0007669"/>
    <property type="project" value="UniProtKB-KW"/>
</dbReference>
<dbReference type="KEGG" id="epa:110232367"/>
<dbReference type="AlphaFoldDB" id="A0A913WRY5"/>
<keyword evidence="6" id="KW-0067">ATP-binding</keyword>
<dbReference type="SUPFAM" id="SSF54919">
    <property type="entry name" value="Nucleoside diphosphate kinase, NDK"/>
    <property type="match status" value="3"/>
</dbReference>
<dbReference type="SMART" id="SM00562">
    <property type="entry name" value="NDK"/>
    <property type="match status" value="3"/>
</dbReference>
<evidence type="ECO:0000313" key="12">
    <source>
        <dbReference type="EnsemblMetazoa" id="XP_020893203.1"/>
    </source>
</evidence>
<feature type="domain" description="Guanylate kinase-like" evidence="11">
    <location>
        <begin position="1027"/>
        <end position="1209"/>
    </location>
</feature>
<dbReference type="Gene3D" id="2.60.120.260">
    <property type="entry name" value="Galactose-binding domain-like"/>
    <property type="match status" value="2"/>
</dbReference>
<dbReference type="InterPro" id="IPR008144">
    <property type="entry name" value="Guanylate_kin-like_dom"/>
</dbReference>
<sequence length="1216" mass="136420">MSVRAGLRNPYTAESEPTRRKSRVSRLLEVPSPVVDSSDDEPFFDDDGMFVVPRFDPSRVKKKKRTLELANRKEVKFALKSFKSLLSTSRTNPSSLRRVRFGIMTEVKTQEQWDELITKEGMIVVDAFSAWCGPCKAIISSFKRLKNEIGDDLLHFAVAETDTIDSLEKYRMRSQPTFLFYAGGILVNVVRGCHCPLLLKTIRQELEKEHKVLEGHCERERFIDTEVNKVADEEIEEKKPDEEEEDEEEEIVHLPKQVTLAIIKPDAVKAGLVDDIIKKVEDMGIEILKKEERTLTKEEAAEFYKQHEDSEHFEQLIEFMSSGPLMTLALSKAGDTPEAVEGVIDSFRELIGPKDVNIAKEEAPESLRAIYGTDTVMNAVHGCDSSESAARELAFFFPDFAAPTVLGKRKKRRLQRTLALIRPDALRTRKESIINKIQESGFTIAMSKEMQLTKEQAENFYSEHKDTEYFDQLVNNMISGPMMALCLAREDAVEGWRELLGPKEVEVAKEEAPESTDDKATVPSSLRAQFQVEDSPINPLHGSDSPSAAEKEIGQFFPMQSTVAVIKPEVEPDQRELIKQRIKEAGFSIQAQKEITLTKELASQFYHEHEGKEFFSDLTDYMASGKTMFLVLSKEDAVSGWRAMMGPSDPTEAKEAAPETLRAQFGVDKLKNVVHGSSNPDKAVEVIKEFFPEVELNPDGTVKVPEKKKKDVAAPEEKKEDLSTALGLEDGRVPDESLTASSELDDGHSAKCARLNIQADGDMKGAWAAKDNDENQWLQVNLGQFTRVSKIATQGQNGESSNHVKTYGVMYSGDGETFMDYAVDKVFEANTDQETVVCNELVPPLISQYIRIVPKTWNDNIALRIEVYGIDAASFSKLFDVPDDSITASSVLDDNHNACRSKLNSAVDGDQMAGWSAKDIDENQWIQIDIGNPSEITKVSTQGKGGESTHHVTSYLLSFSSDGENFQVYQEAGQDKVFDGNNDQETIVSHWLANPPVARYVRLHPKTWNENIALRVGFSGKGTIKKSKPLVLCGPSGCGKSTLLRKLFTDYPKQFGFSVSHTTRAPRPGEVNGKDYHFTDRETMTNSISSGNFIESTEYNMNLYGTSKKAVQDVMDSGRVCILDIDMQGVKNMKKTDIECLYVFTKPPSLEELERRLRSRGTETDDSVKRRLKIAEDELAYAKEPGSYDYIIINDDLNQAYKDFKNVISKELIQLS</sequence>
<dbReference type="GO" id="GO:0006228">
    <property type="term" value="P:UTP biosynthetic process"/>
    <property type="evidence" value="ECO:0007669"/>
    <property type="project" value="InterPro"/>
</dbReference>
<dbReference type="GO" id="GO:0004550">
    <property type="term" value="F:nucleoside diphosphate kinase activity"/>
    <property type="evidence" value="ECO:0007669"/>
    <property type="project" value="InterPro"/>
</dbReference>
<dbReference type="CDD" id="cd00071">
    <property type="entry name" value="GMPK"/>
    <property type="match status" value="1"/>
</dbReference>
<dbReference type="InterPro" id="IPR051766">
    <property type="entry name" value="TXND_domain-containing"/>
</dbReference>
<feature type="domain" description="F5/8 type C" evidence="10">
    <location>
        <begin position="721"/>
        <end position="870"/>
    </location>
</feature>
<evidence type="ECO:0000256" key="8">
    <source>
        <dbReference type="RuleBase" id="RU004011"/>
    </source>
</evidence>
<comment type="similarity">
    <text evidence="1">Belongs to the guanylate kinase family.</text>
</comment>
<dbReference type="PROSITE" id="PS50052">
    <property type="entry name" value="GUANYLATE_KINASE_2"/>
    <property type="match status" value="1"/>
</dbReference>
<dbReference type="NCBIfam" id="TIGR03263">
    <property type="entry name" value="guanyl_kin"/>
    <property type="match status" value="1"/>
</dbReference>
<dbReference type="InterPro" id="IPR000421">
    <property type="entry name" value="FA58C"/>
</dbReference>
<dbReference type="PROSITE" id="PS01285">
    <property type="entry name" value="FA58C_1"/>
    <property type="match status" value="2"/>
</dbReference>
<dbReference type="SUPFAM" id="SSF49785">
    <property type="entry name" value="Galactose-binding domain-like"/>
    <property type="match status" value="2"/>
</dbReference>
<dbReference type="RefSeq" id="XP_020893203.1">
    <property type="nucleotide sequence ID" value="XM_021037544.2"/>
</dbReference>
<evidence type="ECO:0000256" key="5">
    <source>
        <dbReference type="ARBA" id="ARBA00022777"/>
    </source>
</evidence>
<dbReference type="GO" id="GO:0006183">
    <property type="term" value="P:GTP biosynthetic process"/>
    <property type="evidence" value="ECO:0007669"/>
    <property type="project" value="InterPro"/>
</dbReference>
<dbReference type="PRINTS" id="PR01243">
    <property type="entry name" value="NUCDPKINASE"/>
</dbReference>
<comment type="caution">
    <text evidence="7">Lacks conserved residue(s) required for the propagation of feature annotation.</text>
</comment>
<organism evidence="12 13">
    <name type="scientific">Exaiptasia diaphana</name>
    <name type="common">Tropical sea anemone</name>
    <name type="synonym">Aiptasia pulchella</name>
    <dbReference type="NCBI Taxonomy" id="2652724"/>
    <lineage>
        <taxon>Eukaryota</taxon>
        <taxon>Metazoa</taxon>
        <taxon>Cnidaria</taxon>
        <taxon>Anthozoa</taxon>
        <taxon>Hexacorallia</taxon>
        <taxon>Actiniaria</taxon>
        <taxon>Aiptasiidae</taxon>
        <taxon>Exaiptasia</taxon>
    </lineage>
</organism>
<feature type="region of interest" description="Disordered" evidence="9">
    <location>
        <begin position="1"/>
        <end position="25"/>
    </location>
</feature>
<dbReference type="SMART" id="SM00231">
    <property type="entry name" value="FA58C"/>
    <property type="match status" value="2"/>
</dbReference>
<accession>A0A913WRY5</accession>
<dbReference type="InterPro" id="IPR036249">
    <property type="entry name" value="Thioredoxin-like_sf"/>
</dbReference>
<dbReference type="Pfam" id="PF00085">
    <property type="entry name" value="Thioredoxin"/>
    <property type="match status" value="1"/>
</dbReference>
<feature type="domain" description="F5/8 type C" evidence="10">
    <location>
        <begin position="874"/>
        <end position="1021"/>
    </location>
</feature>
<dbReference type="InterPro" id="IPR023005">
    <property type="entry name" value="Nucleoside_diP_kinase_AS"/>
</dbReference>
<protein>
    <recommendedName>
        <fullName evidence="2">guanylate kinase</fullName>
        <ecNumber evidence="2">2.7.4.8</ecNumber>
    </recommendedName>
</protein>
<dbReference type="HAMAP" id="MF_00328">
    <property type="entry name" value="Guanylate_kinase"/>
    <property type="match status" value="1"/>
</dbReference>
<dbReference type="Pfam" id="PF00754">
    <property type="entry name" value="F5_F8_type_C"/>
    <property type="match status" value="2"/>
</dbReference>
<dbReference type="GO" id="GO:0004385">
    <property type="term" value="F:GMP kinase activity"/>
    <property type="evidence" value="ECO:0007669"/>
    <property type="project" value="UniProtKB-EC"/>
</dbReference>
<keyword evidence="4" id="KW-0547">Nucleotide-binding</keyword>
<dbReference type="InterPro" id="IPR001564">
    <property type="entry name" value="Nucleoside_diP_kinase"/>
</dbReference>
<feature type="compositionally biased region" description="Basic and acidic residues" evidence="9">
    <location>
        <begin position="706"/>
        <end position="722"/>
    </location>
</feature>
<dbReference type="FunFam" id="2.60.120.260:FF:000016">
    <property type="entry name" value="Contactin-associated protein-like 4 isoform 1"/>
    <property type="match status" value="2"/>
</dbReference>
<evidence type="ECO:0000256" key="7">
    <source>
        <dbReference type="PROSITE-ProRule" id="PRU00706"/>
    </source>
</evidence>
<dbReference type="Pfam" id="PF00334">
    <property type="entry name" value="NDK"/>
    <property type="match status" value="3"/>
</dbReference>
<dbReference type="SMART" id="SM00072">
    <property type="entry name" value="GuKc"/>
    <property type="match status" value="1"/>
</dbReference>
<dbReference type="InterPro" id="IPR027417">
    <property type="entry name" value="P-loop_NTPase"/>
</dbReference>
<dbReference type="CDD" id="cd00057">
    <property type="entry name" value="FA58C"/>
    <property type="match status" value="2"/>
</dbReference>
<keyword evidence="3" id="KW-0808">Transferase</keyword>
<evidence type="ECO:0000256" key="2">
    <source>
        <dbReference type="ARBA" id="ARBA00012961"/>
    </source>
</evidence>
<dbReference type="SUPFAM" id="SSF52833">
    <property type="entry name" value="Thioredoxin-like"/>
    <property type="match status" value="1"/>
</dbReference>
<evidence type="ECO:0000256" key="6">
    <source>
        <dbReference type="ARBA" id="ARBA00022840"/>
    </source>
</evidence>
<dbReference type="Gene3D" id="3.30.70.141">
    <property type="entry name" value="Nucleoside diphosphate kinase-like domain"/>
    <property type="match status" value="3"/>
</dbReference>
<dbReference type="Pfam" id="PF00625">
    <property type="entry name" value="Guanylate_kin"/>
    <property type="match status" value="1"/>
</dbReference>
<dbReference type="EC" id="2.7.4.8" evidence="2"/>
<dbReference type="PROSITE" id="PS51374">
    <property type="entry name" value="NDPK_LIKE"/>
    <property type="match status" value="2"/>
</dbReference>
<dbReference type="PANTHER" id="PTHR46135:SF3">
    <property type="entry name" value="NME_NM23 FAMILY MEMBER 8"/>
    <property type="match status" value="1"/>
</dbReference>
<dbReference type="InterPro" id="IPR013766">
    <property type="entry name" value="Thioredoxin_domain"/>
</dbReference>
<evidence type="ECO:0000256" key="3">
    <source>
        <dbReference type="ARBA" id="ARBA00022679"/>
    </source>
</evidence>
<evidence type="ECO:0000259" key="11">
    <source>
        <dbReference type="PROSITE" id="PS50052"/>
    </source>
</evidence>
<dbReference type="EnsemblMetazoa" id="XM_021037544.2">
    <property type="protein sequence ID" value="XP_020893203.1"/>
    <property type="gene ID" value="LOC110232367"/>
</dbReference>
<dbReference type="CDD" id="cd04416">
    <property type="entry name" value="NDPk_TX"/>
    <property type="match status" value="3"/>
</dbReference>
<dbReference type="CDD" id="cd02948">
    <property type="entry name" value="TRX_NDPK"/>
    <property type="match status" value="1"/>
</dbReference>
<dbReference type="Proteomes" id="UP000887567">
    <property type="component" value="Unplaced"/>
</dbReference>
<evidence type="ECO:0000256" key="9">
    <source>
        <dbReference type="SAM" id="MobiDB-lite"/>
    </source>
</evidence>
<dbReference type="PROSITE" id="PS00469">
    <property type="entry name" value="NDPK"/>
    <property type="match status" value="1"/>
</dbReference>
<reference evidence="12" key="1">
    <citation type="submission" date="2022-11" db="UniProtKB">
        <authorList>
            <consortium name="EnsemblMetazoa"/>
        </authorList>
    </citation>
    <scope>IDENTIFICATION</scope>
</reference>
<dbReference type="InterPro" id="IPR020590">
    <property type="entry name" value="Guanylate_kinase_CS"/>
</dbReference>
<feature type="region of interest" description="Disordered" evidence="9">
    <location>
        <begin position="706"/>
        <end position="733"/>
    </location>
</feature>
<proteinExistence type="inferred from homology"/>
<keyword evidence="13" id="KW-1185">Reference proteome</keyword>
<keyword evidence="5" id="KW-0418">Kinase</keyword>
<dbReference type="PROSITE" id="PS50022">
    <property type="entry name" value="FA58C_3"/>
    <property type="match status" value="2"/>
</dbReference>
<dbReference type="PANTHER" id="PTHR46135">
    <property type="entry name" value="NME/NM23 FAMILY MEMBER 8"/>
    <property type="match status" value="1"/>
</dbReference>
<dbReference type="Gene3D" id="3.40.50.300">
    <property type="entry name" value="P-loop containing nucleotide triphosphate hydrolases"/>
    <property type="match status" value="1"/>
</dbReference>
<dbReference type="PROSITE" id="PS00856">
    <property type="entry name" value="GUANYLATE_KINASE_1"/>
    <property type="match status" value="1"/>
</dbReference>
<dbReference type="GO" id="GO:0006241">
    <property type="term" value="P:CTP biosynthetic process"/>
    <property type="evidence" value="ECO:0007669"/>
    <property type="project" value="InterPro"/>
</dbReference>
<dbReference type="GeneID" id="110232367"/>
<evidence type="ECO:0000256" key="1">
    <source>
        <dbReference type="ARBA" id="ARBA00005790"/>
    </source>
</evidence>
<dbReference type="OrthoDB" id="10263751at2759"/>
<comment type="similarity">
    <text evidence="7 8">Belongs to the NDK family.</text>
</comment>